<evidence type="ECO:0000256" key="9">
    <source>
        <dbReference type="ARBA" id="ARBA00022839"/>
    </source>
</evidence>
<dbReference type="OrthoDB" id="372421at2759"/>
<dbReference type="Gene3D" id="3.40.50.1010">
    <property type="entry name" value="5'-nuclease"/>
    <property type="match status" value="1"/>
</dbReference>
<evidence type="ECO:0000259" key="13">
    <source>
        <dbReference type="SMART" id="SM00955"/>
    </source>
</evidence>
<evidence type="ECO:0000256" key="4">
    <source>
        <dbReference type="ARBA" id="ARBA00016366"/>
    </source>
</evidence>
<dbReference type="STRING" id="7574.A0A1S3GYI5"/>
<evidence type="ECO:0000256" key="2">
    <source>
        <dbReference type="ARBA" id="ARBA00004496"/>
    </source>
</evidence>
<keyword evidence="8" id="KW-0271">Exosome</keyword>
<dbReference type="SMART" id="SM00955">
    <property type="entry name" value="RNB"/>
    <property type="match status" value="1"/>
</dbReference>
<dbReference type="GO" id="GO:0019899">
    <property type="term" value="F:enzyme binding"/>
    <property type="evidence" value="ECO:0007669"/>
    <property type="project" value="UniProtKB-ARBA"/>
</dbReference>
<dbReference type="PROSITE" id="PS01175">
    <property type="entry name" value="RIBONUCLEASE_II"/>
    <property type="match status" value="1"/>
</dbReference>
<evidence type="ECO:0000256" key="7">
    <source>
        <dbReference type="ARBA" id="ARBA00022801"/>
    </source>
</evidence>
<dbReference type="Gene3D" id="2.40.50.690">
    <property type="match status" value="1"/>
</dbReference>
<dbReference type="GO" id="GO:0000177">
    <property type="term" value="C:cytoplasmic exosome (RNase complex)"/>
    <property type="evidence" value="ECO:0007669"/>
    <property type="project" value="TreeGrafter"/>
</dbReference>
<dbReference type="KEGG" id="lak:106150447"/>
<dbReference type="InterPro" id="IPR041505">
    <property type="entry name" value="Dis3_CSD2"/>
</dbReference>
<comment type="cofactor">
    <cofactor evidence="1">
        <name>Mg(2+)</name>
        <dbReference type="ChEBI" id="CHEBI:18420"/>
    </cofactor>
</comment>
<accession>A0A1S3GYI5</accession>
<dbReference type="CDD" id="cd09862">
    <property type="entry name" value="PIN_Rrp44-like"/>
    <property type="match status" value="1"/>
</dbReference>
<dbReference type="Pfam" id="PF00773">
    <property type="entry name" value="RNB"/>
    <property type="match status" value="1"/>
</dbReference>
<dbReference type="AlphaFoldDB" id="A0A1S3GYI5"/>
<dbReference type="RefSeq" id="XP_013378725.1">
    <property type="nucleotide sequence ID" value="XM_013523271.1"/>
</dbReference>
<evidence type="ECO:0000313" key="18">
    <source>
        <dbReference type="RefSeq" id="XP_013378727.1"/>
    </source>
</evidence>
<evidence type="ECO:0000256" key="1">
    <source>
        <dbReference type="ARBA" id="ARBA00001946"/>
    </source>
</evidence>
<dbReference type="PANTHER" id="PTHR23355:SF30">
    <property type="entry name" value="DIS3-LIKE EXONUCLEASE 1"/>
    <property type="match status" value="1"/>
</dbReference>
<evidence type="ECO:0000256" key="11">
    <source>
        <dbReference type="ARBA" id="ARBA00022884"/>
    </source>
</evidence>
<dbReference type="GeneID" id="106150447"/>
<sequence length="1045" mass="118157">MQKTQKLLRVKNKLGRTLCVVREHYIREDVPCHSPLCLAGCQNLNTTGKTNNSLAQDVIHYMVPDADVARDYLEILEMPEFRGIVFMQTVVNNVQSVGGRRCHQRLKNIVKDGRKGSCVFYNEYQQYCYCAREPGEPLKKWLVRSTYGAVEWYFNHLAGTMPLVIITQDPQMIAEYSAKTINIFVMTMEDYLSTFWPNLTAALTLVESLTAALKEKEAEGQGYSGYLPAEVLEAGIKAGRFVRGCLQVNRHNAQNEAFVRREGMGSKKDDRESDILIFGMTARNRSIHGDIVVVEILPRNKWKGKCLAIKEEEQGLKKEEESNEQQSVVMTTGQVVGIEQRNWKDYVASFQAQEQDGSNSQMHSGKHLVIPYDYRIPKIRISTSQAEALKDHRIVVRIDSWDSDSQYPNGHFVRKLGKIGDLETEIAALLVQNNISVGAFPDNQLKELPSNSPENPWCMTEAEISRRRDLRTTHLVFSIDPKGCEDVDDTLSVRTLENGNIELGVHIADVTHFVKPGSLNDLEAQARSTSVYLADRRYDMLPAILSADLCSLLGSVDRYAVSVIWELSPSYEVLDVWYGRTVIRSSYKLFYEMAQAIHDGASISEIVQEVPELQGLDNSEVEKRIQELHWAIDKLMDIARQLRSRRLHSGGLELEGVEVKVQLDDTKQIEKLIMKQPLEIHETIAECMIYANHWVAKKIVDSFPSQSLLRHHPLPRQEDFENLVNCAKAKGFDVQTHSNKALAESLDKCVDPQDPSVNKLLRTLATQAMSNAQYFSTGSLPRDQFFHYGLALDKYTHFTSPIRRYADILVHRTLLAALGQEDASCLMSNKDLEELAHHINDKHRAAQYAERESQELFQALYFKNRPEKDSYCIADAVIFQLRANGVMVFVPKYGMRGPVYLKNKEGLVAHVSSEGQLEWTSGNLTRSEYQVLVNSCLGTQSYKLLSHITVCISVQTSHAHASSVKFDLVNNCPLITETAEGEAIVKRTDMIKDVQEAAPDSAESDVGELGPNFQQLRAQYGQTPSDHSLYHLLLSFKEDSLKLDT</sequence>
<dbReference type="Pfam" id="PF17849">
    <property type="entry name" value="OB_Dis3"/>
    <property type="match status" value="1"/>
</dbReference>
<dbReference type="GO" id="GO:0016075">
    <property type="term" value="P:rRNA catabolic process"/>
    <property type="evidence" value="ECO:0007669"/>
    <property type="project" value="TreeGrafter"/>
</dbReference>
<dbReference type="RefSeq" id="XP_013378727.1">
    <property type="nucleotide sequence ID" value="XM_013523273.2"/>
</dbReference>
<dbReference type="GO" id="GO:0006402">
    <property type="term" value="P:mRNA catabolic process"/>
    <property type="evidence" value="ECO:0007669"/>
    <property type="project" value="TreeGrafter"/>
</dbReference>
<dbReference type="PANTHER" id="PTHR23355">
    <property type="entry name" value="RIBONUCLEASE"/>
    <property type="match status" value="1"/>
</dbReference>
<evidence type="ECO:0000313" key="17">
    <source>
        <dbReference type="RefSeq" id="XP_013378726.1"/>
    </source>
</evidence>
<dbReference type="GO" id="GO:0003723">
    <property type="term" value="F:RNA binding"/>
    <property type="evidence" value="ECO:0007669"/>
    <property type="project" value="UniProtKB-KW"/>
</dbReference>
<keyword evidence="11" id="KW-0694">RNA-binding</keyword>
<dbReference type="Gene3D" id="2.40.50.140">
    <property type="entry name" value="Nucleic acid-binding proteins"/>
    <property type="match status" value="1"/>
</dbReference>
<evidence type="ECO:0000313" key="16">
    <source>
        <dbReference type="RefSeq" id="XP_013378725.1"/>
    </source>
</evidence>
<evidence type="ECO:0000313" key="15">
    <source>
        <dbReference type="RefSeq" id="XP_013378724.1"/>
    </source>
</evidence>
<evidence type="ECO:0000313" key="19">
    <source>
        <dbReference type="RefSeq" id="XP_013378728.1"/>
    </source>
</evidence>
<evidence type="ECO:0000256" key="12">
    <source>
        <dbReference type="RuleBase" id="RU003901"/>
    </source>
</evidence>
<keyword evidence="6" id="KW-0540">Nuclease</keyword>
<keyword evidence="10" id="KW-0460">Magnesium</keyword>
<evidence type="ECO:0000256" key="8">
    <source>
        <dbReference type="ARBA" id="ARBA00022835"/>
    </source>
</evidence>
<evidence type="ECO:0000256" key="10">
    <source>
        <dbReference type="ARBA" id="ARBA00022842"/>
    </source>
</evidence>
<dbReference type="InterPro" id="IPR012340">
    <property type="entry name" value="NA-bd_OB-fold"/>
</dbReference>
<dbReference type="GO" id="GO:0010467">
    <property type="term" value="P:gene expression"/>
    <property type="evidence" value="ECO:0007669"/>
    <property type="project" value="UniProtKB-ARBA"/>
</dbReference>
<keyword evidence="7" id="KW-0378">Hydrolase</keyword>
<dbReference type="GO" id="GO:0000175">
    <property type="term" value="F:3'-5'-RNA exonuclease activity"/>
    <property type="evidence" value="ECO:0007669"/>
    <property type="project" value="UniProtKB-ARBA"/>
</dbReference>
<feature type="domain" description="RNB" evidence="13">
    <location>
        <begin position="467"/>
        <end position="820"/>
    </location>
</feature>
<name>A0A1S3GYI5_LINAN</name>
<reference evidence="15 16" key="1">
    <citation type="submission" date="2025-04" db="UniProtKB">
        <authorList>
            <consortium name="RefSeq"/>
        </authorList>
    </citation>
    <scope>IDENTIFICATION</scope>
    <source>
        <tissue evidence="15 16">Gonads</tissue>
    </source>
</reference>
<proteinExistence type="inferred from homology"/>
<dbReference type="FunFam" id="2.40.50.700:FF:000004">
    <property type="entry name" value="Exosome complex exonuclease RRP44 homolog A"/>
    <property type="match status" value="1"/>
</dbReference>
<keyword evidence="14" id="KW-1185">Reference proteome</keyword>
<keyword evidence="9" id="KW-0269">Exonuclease</keyword>
<dbReference type="Proteomes" id="UP000085678">
    <property type="component" value="Unplaced"/>
</dbReference>
<dbReference type="RefSeq" id="XP_013378726.1">
    <property type="nucleotide sequence ID" value="XM_013523272.2"/>
</dbReference>
<protein>
    <recommendedName>
        <fullName evidence="4">DIS3-like exonuclease 1</fullName>
    </recommendedName>
</protein>
<dbReference type="Gene3D" id="2.40.50.700">
    <property type="match status" value="1"/>
</dbReference>
<evidence type="ECO:0000256" key="6">
    <source>
        <dbReference type="ARBA" id="ARBA00022722"/>
    </source>
</evidence>
<organism evidence="14 18">
    <name type="scientific">Lingula anatina</name>
    <name type="common">Brachiopod</name>
    <name type="synonym">Lingula unguis</name>
    <dbReference type="NCBI Taxonomy" id="7574"/>
    <lineage>
        <taxon>Eukaryota</taxon>
        <taxon>Metazoa</taxon>
        <taxon>Spiralia</taxon>
        <taxon>Lophotrochozoa</taxon>
        <taxon>Brachiopoda</taxon>
        <taxon>Linguliformea</taxon>
        <taxon>Lingulata</taxon>
        <taxon>Lingulida</taxon>
        <taxon>Linguloidea</taxon>
        <taxon>Lingulidae</taxon>
        <taxon>Lingula</taxon>
    </lineage>
</organism>
<keyword evidence="5" id="KW-0963">Cytoplasm</keyword>
<comment type="similarity">
    <text evidence="3 12">Belongs to the RNR ribonuclease family.</text>
</comment>
<dbReference type="InterPro" id="IPR001900">
    <property type="entry name" value="RNase_II/R"/>
</dbReference>
<dbReference type="RefSeq" id="XP_013378724.1">
    <property type="nucleotide sequence ID" value="XM_013523270.1"/>
</dbReference>
<dbReference type="FunFam" id="3.40.50.1010:FF:000021">
    <property type="entry name" value="DIS3-like exonuclease 1 isoform X1"/>
    <property type="match status" value="1"/>
</dbReference>
<dbReference type="InterPro" id="IPR022966">
    <property type="entry name" value="RNase_II/R_CS"/>
</dbReference>
<comment type="subcellular location">
    <subcellularLocation>
        <location evidence="2">Cytoplasm</location>
    </subcellularLocation>
</comment>
<evidence type="ECO:0000256" key="3">
    <source>
        <dbReference type="ARBA" id="ARBA00005785"/>
    </source>
</evidence>
<evidence type="ECO:0000313" key="14">
    <source>
        <dbReference type="Proteomes" id="UP000085678"/>
    </source>
</evidence>
<dbReference type="RefSeq" id="XP_013378728.1">
    <property type="nucleotide sequence ID" value="XM_013523274.1"/>
</dbReference>
<gene>
    <name evidence="15 16 17 18 19" type="primary">LOC106150447</name>
</gene>
<dbReference type="SUPFAM" id="SSF50249">
    <property type="entry name" value="Nucleic acid-binding proteins"/>
    <property type="match status" value="2"/>
</dbReference>
<dbReference type="InterPro" id="IPR050180">
    <property type="entry name" value="RNR_Ribonuclease"/>
</dbReference>
<evidence type="ECO:0000256" key="5">
    <source>
        <dbReference type="ARBA" id="ARBA00022490"/>
    </source>
</evidence>